<protein>
    <submittedName>
        <fullName evidence="2">PilZ domain-containing protein</fullName>
    </submittedName>
</protein>
<evidence type="ECO:0000259" key="1">
    <source>
        <dbReference type="Pfam" id="PF07238"/>
    </source>
</evidence>
<name>A0A7X5LMJ0_9ALTE</name>
<dbReference type="RefSeq" id="WP_163086468.1">
    <property type="nucleotide sequence ID" value="NZ_JAAAWN010000018.1"/>
</dbReference>
<evidence type="ECO:0000313" key="3">
    <source>
        <dbReference type="Proteomes" id="UP000470213"/>
    </source>
</evidence>
<sequence>MSDKRQFTRVALNVPGTLSHSGQNVDIIVSDVSLHGIKLLAEEGHLAKLPFDSHFPYTATFQANADSPEISLHIEQLYRHSDGRTDYVSLGCKVDKIDIESVSALRRLITLNSADTHIDEKEINALINALY</sequence>
<keyword evidence="3" id="KW-1185">Reference proteome</keyword>
<dbReference type="InterPro" id="IPR009875">
    <property type="entry name" value="PilZ_domain"/>
</dbReference>
<dbReference type="GO" id="GO:0035438">
    <property type="term" value="F:cyclic-di-GMP binding"/>
    <property type="evidence" value="ECO:0007669"/>
    <property type="project" value="InterPro"/>
</dbReference>
<dbReference type="Pfam" id="PF07238">
    <property type="entry name" value="PilZ"/>
    <property type="match status" value="1"/>
</dbReference>
<evidence type="ECO:0000313" key="2">
    <source>
        <dbReference type="EMBL" id="NDV92153.1"/>
    </source>
</evidence>
<dbReference type="Proteomes" id="UP000470213">
    <property type="component" value="Unassembled WGS sequence"/>
</dbReference>
<proteinExistence type="predicted"/>
<dbReference type="Gene3D" id="2.40.10.220">
    <property type="entry name" value="predicted glycosyltransferase like domains"/>
    <property type="match status" value="1"/>
</dbReference>
<accession>A0A7X5LMJ0</accession>
<reference evidence="2 3" key="1">
    <citation type="submission" date="2020-01" db="EMBL/GenBank/DDBJ databases">
        <authorList>
            <person name="Chen J."/>
            <person name="Zhu S."/>
            <person name="Yang J."/>
        </authorList>
    </citation>
    <scope>NUCLEOTIDE SEQUENCE [LARGE SCALE GENOMIC DNA]</scope>
    <source>
        <strain evidence="2 3">345S023</strain>
    </source>
</reference>
<organism evidence="2 3">
    <name type="scientific">Alteromonas profundi</name>
    <dbReference type="NCBI Taxonomy" id="2696062"/>
    <lineage>
        <taxon>Bacteria</taxon>
        <taxon>Pseudomonadati</taxon>
        <taxon>Pseudomonadota</taxon>
        <taxon>Gammaproteobacteria</taxon>
        <taxon>Alteromonadales</taxon>
        <taxon>Alteromonadaceae</taxon>
        <taxon>Alteromonas/Salinimonas group</taxon>
        <taxon>Alteromonas</taxon>
    </lineage>
</organism>
<dbReference type="AlphaFoldDB" id="A0A7X5LMJ0"/>
<dbReference type="SUPFAM" id="SSF141371">
    <property type="entry name" value="PilZ domain-like"/>
    <property type="match status" value="1"/>
</dbReference>
<comment type="caution">
    <text evidence="2">The sequence shown here is derived from an EMBL/GenBank/DDBJ whole genome shotgun (WGS) entry which is preliminary data.</text>
</comment>
<dbReference type="EMBL" id="JAAAWN010000018">
    <property type="protein sequence ID" value="NDV92153.1"/>
    <property type="molecule type" value="Genomic_DNA"/>
</dbReference>
<feature type="domain" description="PilZ" evidence="1">
    <location>
        <begin position="3"/>
        <end position="109"/>
    </location>
</feature>
<gene>
    <name evidence="2" type="ORF">GTH32_13310</name>
</gene>